<reference evidence="3" key="1">
    <citation type="submission" date="2017-02" db="UniProtKB">
        <authorList>
            <consortium name="WormBaseParasite"/>
        </authorList>
    </citation>
    <scope>IDENTIFICATION</scope>
</reference>
<reference evidence="1 2" key="2">
    <citation type="submission" date="2018-11" db="EMBL/GenBank/DDBJ databases">
        <authorList>
            <consortium name="Pathogen Informatics"/>
        </authorList>
    </citation>
    <scope>NUCLEOTIDE SEQUENCE [LARGE SCALE GENOMIC DNA]</scope>
</reference>
<dbReference type="Proteomes" id="UP000278627">
    <property type="component" value="Unassembled WGS sequence"/>
</dbReference>
<dbReference type="EMBL" id="UZAD01013833">
    <property type="protein sequence ID" value="VDN95796.1"/>
    <property type="molecule type" value="Genomic_DNA"/>
</dbReference>
<dbReference type="WBParaSite" id="BPAG_0001468301-mRNA-1">
    <property type="protein sequence ID" value="BPAG_0001468301-mRNA-1"/>
    <property type="gene ID" value="BPAG_0001468301"/>
</dbReference>
<proteinExistence type="predicted"/>
<organism evidence="3">
    <name type="scientific">Brugia pahangi</name>
    <name type="common">Filarial nematode worm</name>
    <dbReference type="NCBI Taxonomy" id="6280"/>
    <lineage>
        <taxon>Eukaryota</taxon>
        <taxon>Metazoa</taxon>
        <taxon>Ecdysozoa</taxon>
        <taxon>Nematoda</taxon>
        <taxon>Chromadorea</taxon>
        <taxon>Rhabditida</taxon>
        <taxon>Spirurina</taxon>
        <taxon>Spiruromorpha</taxon>
        <taxon>Filarioidea</taxon>
        <taxon>Onchocercidae</taxon>
        <taxon>Brugia</taxon>
    </lineage>
</organism>
<evidence type="ECO:0000313" key="1">
    <source>
        <dbReference type="EMBL" id="VDN95796.1"/>
    </source>
</evidence>
<name>A0A0N4U063_BRUPA</name>
<sequence length="91" mass="10811">MEIKEKELIFSIKRTVLNQEKFDYQYGYIETNLNLKELMRKKLNKFTQYGFIDQIKQFFPILFWLPNITKSDLFKDIIAGITVGILCVPQG</sequence>
<accession>A0A0N4U063</accession>
<keyword evidence="2" id="KW-1185">Reference proteome</keyword>
<dbReference type="AlphaFoldDB" id="A0A0N4U063"/>
<evidence type="ECO:0000313" key="3">
    <source>
        <dbReference type="WBParaSite" id="BPAG_0001468301-mRNA-1"/>
    </source>
</evidence>
<evidence type="ECO:0000313" key="2">
    <source>
        <dbReference type="Proteomes" id="UP000278627"/>
    </source>
</evidence>
<gene>
    <name evidence="1" type="ORF">BPAG_LOCUS14611</name>
</gene>
<protein>
    <submittedName>
        <fullName evidence="3">Sulfate_transp domain-containing protein</fullName>
    </submittedName>
</protein>
<dbReference type="STRING" id="6280.A0A0N4U063"/>